<evidence type="ECO:0000313" key="6">
    <source>
        <dbReference type="EMBL" id="AQK79452.1"/>
    </source>
</evidence>
<dbReference type="Pfam" id="PF01397">
    <property type="entry name" value="Terpene_synth"/>
    <property type="match status" value="1"/>
</dbReference>
<evidence type="ECO:0000259" key="4">
    <source>
        <dbReference type="Pfam" id="PF01397"/>
    </source>
</evidence>
<feature type="domain" description="Terpene synthase metal-binding" evidence="5">
    <location>
        <begin position="310"/>
        <end position="548"/>
    </location>
</feature>
<dbReference type="EnsemblPlants" id="Zm00001eb267020_T001">
    <property type="protein sequence ID" value="Zm00001eb267020_P001"/>
    <property type="gene ID" value="Zm00001eb267020"/>
</dbReference>
<dbReference type="GeneID" id="103629258"/>
<evidence type="ECO:0000259" key="5">
    <source>
        <dbReference type="Pfam" id="PF03936"/>
    </source>
</evidence>
<evidence type="ECO:0000256" key="1">
    <source>
        <dbReference type="ARBA" id="ARBA00001936"/>
    </source>
</evidence>
<dbReference type="GO" id="GO:0046246">
    <property type="term" value="P:terpene biosynthetic process"/>
    <property type="evidence" value="ECO:0000318"/>
    <property type="project" value="GO_Central"/>
</dbReference>
<accession>A0A1D6LHV7</accession>
<dbReference type="Proteomes" id="UP000007305">
    <property type="component" value="Chromosome 6"/>
</dbReference>
<dbReference type="EMBL" id="CM000782">
    <property type="protein sequence ID" value="AQK79452.1"/>
    <property type="molecule type" value="Genomic_DNA"/>
</dbReference>
<dbReference type="InterPro" id="IPR008930">
    <property type="entry name" value="Terpenoid_cyclase/PrenylTrfase"/>
</dbReference>
<dbReference type="AlphaFoldDB" id="A0A1D6LHV7"/>
<reference evidence="9" key="1">
    <citation type="journal article" date="2009" name="Science">
        <title>The B73 maize genome: complexity, diversity, and dynamics.</title>
        <authorList>
            <person name="Schnable P.S."/>
            <person name="Ware D."/>
            <person name="Fulton R.S."/>
            <person name="Stein J.C."/>
            <person name="Wei F."/>
            <person name="Pasternak S."/>
            <person name="Liang C."/>
            <person name="Zhang J."/>
            <person name="Fulton L."/>
            <person name="Graves T.A."/>
            <person name="Minx P."/>
            <person name="Reily A.D."/>
            <person name="Courtney L."/>
            <person name="Kruchowski S.S."/>
            <person name="Tomlinson C."/>
            <person name="Strong C."/>
            <person name="Delehaunty K."/>
            <person name="Fronick C."/>
            <person name="Courtney B."/>
            <person name="Rock S.M."/>
            <person name="Belter E."/>
            <person name="Du F."/>
            <person name="Kim K."/>
            <person name="Abbott R.M."/>
            <person name="Cotton M."/>
            <person name="Levy A."/>
            <person name="Marchetto P."/>
            <person name="Ochoa K."/>
            <person name="Jackson S.M."/>
            <person name="Gillam B."/>
            <person name="Chen W."/>
            <person name="Yan L."/>
            <person name="Higginbotham J."/>
            <person name="Cardenas M."/>
            <person name="Waligorski J."/>
            <person name="Applebaum E."/>
            <person name="Phelps L."/>
            <person name="Falcone J."/>
            <person name="Kanchi K."/>
            <person name="Thane T."/>
            <person name="Scimone A."/>
            <person name="Thane N."/>
            <person name="Henke J."/>
            <person name="Wang T."/>
            <person name="Ruppert J."/>
            <person name="Shah N."/>
            <person name="Rotter K."/>
            <person name="Hodges J."/>
            <person name="Ingenthron E."/>
            <person name="Cordes M."/>
            <person name="Kohlberg S."/>
            <person name="Sgro J."/>
            <person name="Delgado B."/>
            <person name="Mead K."/>
            <person name="Chinwalla A."/>
            <person name="Leonard S."/>
            <person name="Crouse K."/>
            <person name="Collura K."/>
            <person name="Kudrna D."/>
            <person name="Currie J."/>
            <person name="He R."/>
            <person name="Angelova A."/>
            <person name="Rajasekar S."/>
            <person name="Mueller T."/>
            <person name="Lomeli R."/>
            <person name="Scara G."/>
            <person name="Ko A."/>
            <person name="Delaney K."/>
            <person name="Wissotski M."/>
            <person name="Lopez G."/>
            <person name="Campos D."/>
            <person name="Braidotti M."/>
            <person name="Ashley E."/>
            <person name="Golser W."/>
            <person name="Kim H."/>
            <person name="Lee S."/>
            <person name="Lin J."/>
            <person name="Dujmic Z."/>
            <person name="Kim W."/>
            <person name="Talag J."/>
            <person name="Zuccolo A."/>
            <person name="Fan C."/>
            <person name="Sebastian A."/>
            <person name="Kramer M."/>
            <person name="Spiegel L."/>
            <person name="Nascimento L."/>
            <person name="Zutavern T."/>
            <person name="Miller B."/>
            <person name="Ambroise C."/>
            <person name="Muller S."/>
            <person name="Spooner W."/>
            <person name="Narechania A."/>
            <person name="Ren L."/>
            <person name="Wei S."/>
            <person name="Kumari S."/>
            <person name="Faga B."/>
            <person name="Levy M.J."/>
            <person name="McMahan L."/>
            <person name="Van Buren P."/>
            <person name="Vaughn M.W."/>
            <person name="Ying K."/>
            <person name="Yeh C.-T."/>
            <person name="Emrich S.J."/>
            <person name="Jia Y."/>
            <person name="Kalyanaraman A."/>
            <person name="Hsia A.-P."/>
            <person name="Barbazuk W.B."/>
            <person name="Baucom R.S."/>
            <person name="Brutnell T.P."/>
            <person name="Carpita N.C."/>
            <person name="Chaparro C."/>
            <person name="Chia J.-M."/>
            <person name="Deragon J.-M."/>
            <person name="Estill J.C."/>
            <person name="Fu Y."/>
            <person name="Jeddeloh J.A."/>
            <person name="Han Y."/>
            <person name="Lee H."/>
            <person name="Li P."/>
            <person name="Lisch D.R."/>
            <person name="Liu S."/>
            <person name="Liu Z."/>
            <person name="Nagel D.H."/>
            <person name="McCann M.C."/>
            <person name="SanMiguel P."/>
            <person name="Myers A.M."/>
            <person name="Nettleton D."/>
            <person name="Nguyen J."/>
            <person name="Penning B.W."/>
            <person name="Ponnala L."/>
            <person name="Schneider K.L."/>
            <person name="Schwartz D.C."/>
            <person name="Sharma A."/>
            <person name="Soderlund C."/>
            <person name="Springer N.M."/>
            <person name="Sun Q."/>
            <person name="Wang H."/>
            <person name="Waterman M."/>
            <person name="Westerman R."/>
            <person name="Wolfgruber T.K."/>
            <person name="Yang L."/>
            <person name="Yu Y."/>
            <person name="Zhang L."/>
            <person name="Zhou S."/>
            <person name="Zhu Q."/>
            <person name="Bennetzen J.L."/>
            <person name="Dawe R.K."/>
            <person name="Jiang J."/>
            <person name="Jiang N."/>
            <person name="Presting G.G."/>
            <person name="Wessler S.R."/>
            <person name="Aluru S."/>
            <person name="Martienssen R.A."/>
            <person name="Clifton S.W."/>
            <person name="McCombie W.R."/>
            <person name="Wing R.A."/>
            <person name="Wilson R.K."/>
        </authorList>
    </citation>
    <scope>NUCLEOTIDE SEQUENCE [LARGE SCALE GENOMIC DNA]</scope>
    <source>
        <strain evidence="9">cv. B73</strain>
    </source>
</reference>
<dbReference type="KEGG" id="zma:103629258"/>
<dbReference type="InterPro" id="IPR044814">
    <property type="entry name" value="Terpene_cyclase_plant_C1"/>
</dbReference>
<dbReference type="SFLD" id="SFLDG01019">
    <property type="entry name" value="Terpene_Cyclase_Like_1_C_Termi"/>
    <property type="match status" value="1"/>
</dbReference>
<dbReference type="PANTHER" id="PTHR31225:SF52">
    <property type="entry name" value="ALPHA-HUMULENE_(-)-(E)-BETA-CARYOPHYLLENE SYNTHASE"/>
    <property type="match status" value="1"/>
</dbReference>
<dbReference type="eggNOG" id="ENOG502QUCN">
    <property type="taxonomic scope" value="Eukaryota"/>
</dbReference>
<dbReference type="Gramene" id="Zm00001eb267020_T002">
    <property type="protein sequence ID" value="Zm00001eb267020_P002"/>
    <property type="gene ID" value="Zm00001eb267020"/>
</dbReference>
<dbReference type="CDD" id="cd00684">
    <property type="entry name" value="Terpene_cyclase_plant_C1"/>
    <property type="match status" value="1"/>
</dbReference>
<dbReference type="FunFam" id="1.10.600.10:FF:000007">
    <property type="entry name" value="Isoprene synthase, chloroplastic"/>
    <property type="match status" value="1"/>
</dbReference>
<dbReference type="OrthoDB" id="1877784at2759"/>
<dbReference type="GO" id="GO:0000287">
    <property type="term" value="F:magnesium ion binding"/>
    <property type="evidence" value="ECO:0007669"/>
    <property type="project" value="InterPro"/>
</dbReference>
<protein>
    <submittedName>
        <fullName evidence="6">Alpha-humulene/(-)-(E)-beta-caryophyllene synthase</fullName>
    </submittedName>
    <submittedName>
        <fullName evidence="7">TPS15-B73</fullName>
    </submittedName>
</protein>
<comment type="cofactor">
    <cofactor evidence="2">
        <name>Mg(2+)</name>
        <dbReference type="ChEBI" id="CHEBI:18420"/>
    </cofactor>
</comment>
<dbReference type="SFLD" id="SFLDS00005">
    <property type="entry name" value="Isoprenoid_Synthase_Type_I"/>
    <property type="match status" value="1"/>
</dbReference>
<evidence type="ECO:0000256" key="2">
    <source>
        <dbReference type="ARBA" id="ARBA00001946"/>
    </source>
</evidence>
<dbReference type="Gene3D" id="1.10.600.10">
    <property type="entry name" value="Farnesyl Diphosphate Synthase"/>
    <property type="match status" value="1"/>
</dbReference>
<reference evidence="8" key="3">
    <citation type="submission" date="2019-07" db="EMBL/GenBank/DDBJ databases">
        <authorList>
            <person name="Seetharam A."/>
            <person name="Woodhouse M."/>
            <person name="Cannon E."/>
        </authorList>
    </citation>
    <scope>NUCLEOTIDE SEQUENCE [LARGE SCALE GENOMIC DNA]</scope>
    <source>
        <strain evidence="8">cv. B73</strain>
    </source>
</reference>
<dbReference type="GO" id="GO:0010333">
    <property type="term" value="F:terpene synthase activity"/>
    <property type="evidence" value="ECO:0000318"/>
    <property type="project" value="GO_Central"/>
</dbReference>
<dbReference type="InterPro" id="IPR050148">
    <property type="entry name" value="Terpene_synthase-like"/>
</dbReference>
<evidence type="ECO:0007829" key="10">
    <source>
        <dbReference type="PeptideAtlas" id="A0A1D6LHV7"/>
    </source>
</evidence>
<dbReference type="InterPro" id="IPR005630">
    <property type="entry name" value="Terpene_synthase_metal-bd"/>
</dbReference>
<dbReference type="OMA" id="GCMKFAL"/>
<dbReference type="SMR" id="A0A1D6LHV7"/>
<keyword evidence="10" id="KW-1267">Proteomics identification</keyword>
<gene>
    <name evidence="8" type="primary">LOC103629258</name>
    <name evidence="6" type="ORF">ZEAMMB73_Zm00001d035682</name>
</gene>
<dbReference type="EnsemblPlants" id="Zm00001eb267020_T002">
    <property type="protein sequence ID" value="Zm00001eb267020_P002"/>
    <property type="gene ID" value="Zm00001eb267020"/>
</dbReference>
<dbReference type="InterPro" id="IPR008949">
    <property type="entry name" value="Isoprenoid_synthase_dom_sf"/>
</dbReference>
<dbReference type="Pfam" id="PF03936">
    <property type="entry name" value="Terpene_synth_C"/>
    <property type="match status" value="1"/>
</dbReference>
<dbReference type="Gramene" id="Zm00001eb267020_T001">
    <property type="protein sequence ID" value="Zm00001eb267020_P001"/>
    <property type="gene ID" value="Zm00001eb267020"/>
</dbReference>
<dbReference type="PANTHER" id="PTHR31225">
    <property type="entry name" value="OS04G0344100 PROTEIN-RELATED"/>
    <property type="match status" value="1"/>
</dbReference>
<dbReference type="InterPro" id="IPR001906">
    <property type="entry name" value="Terpene_synth_N"/>
</dbReference>
<reference evidence="8" key="5">
    <citation type="submission" date="2021-05" db="UniProtKB">
        <authorList>
            <consortium name="EnsemblPlants"/>
        </authorList>
    </citation>
    <scope>IDENTIFICATION</scope>
    <source>
        <strain evidence="8">cv. B73</strain>
    </source>
</reference>
<feature type="domain" description="Terpene synthase N-terminal" evidence="4">
    <location>
        <begin position="76"/>
        <end position="252"/>
    </location>
</feature>
<comment type="cofactor">
    <cofactor evidence="1">
        <name>Mn(2+)</name>
        <dbReference type="ChEBI" id="CHEBI:29035"/>
    </cofactor>
</comment>
<dbReference type="Gene3D" id="1.50.10.130">
    <property type="entry name" value="Terpene synthase, N-terminal domain"/>
    <property type="match status" value="1"/>
</dbReference>
<proteinExistence type="evidence at protein level"/>
<sequence length="608" mass="70320">MASFSLKPQHNGSSSRIYHTICSATASEWRSLLRSRSSVSWSWKKHTRLRLRCCQGSNGGDDSRLSQNTGIFHPSIWGDFFLGCSSSPEEAAASSQQKAWMERCDELKEEVGRLMVVEANSPLHERLHFIDALESLCLDHLLKEEIGAALTQIETAGVSDDCDIGTVSLWFYLLRKHRRRASPDVFVRFRDAEGGFQANDPGDLLRLYNAAHFRTHGETILDEAIAFARSRLEMMLPYVKGPLLAHEVRSSLEIPLPRRVRIYESKYYIHAYETSGTLHEKVLQLAKLNSNVLQLHHQQELKILTRWWEDMQIGSKLPFARDRIVECFLWILGVYYEPCHSRARIILTMVIAIVTLLDDIFDSFATPQECEILTNCIESWDPKGAQDLPGCMKFALEKILDSYQTITNMLHREDKYRMTYLRHFTEDLVRSFNMEVKMLQKGYIPDSVEEHLKVSLRTGGCPILSCACFVGMDDIATKDFFDWISSVPKMVRALSIILRLADDLHSYEREQLIPHVASTIDTYMKKHNVSIEVAQENIHKLKEESWKDLNSEWLNPCNDVYPKQLLERIFNLARTMEFMYNQEDNFTNCHNLKDTIRCLLVEPYRIHI</sequence>
<dbReference type="SUPFAM" id="SSF48576">
    <property type="entry name" value="Terpenoid synthases"/>
    <property type="match status" value="1"/>
</dbReference>
<evidence type="ECO:0000256" key="3">
    <source>
        <dbReference type="ARBA" id="ARBA00022723"/>
    </source>
</evidence>
<dbReference type="EMBL" id="MT294267">
    <property type="protein sequence ID" value="QLR06786.1"/>
    <property type="molecule type" value="mRNA"/>
</dbReference>
<name>A0A1D6LHV7_MAIZE</name>
<dbReference type="InterPro" id="IPR034741">
    <property type="entry name" value="Terpene_cyclase-like_1_C"/>
</dbReference>
<dbReference type="RefSeq" id="XP_008648649.1">
    <property type="nucleotide sequence ID" value="XM_008650427.3"/>
</dbReference>
<evidence type="ECO:0000313" key="7">
    <source>
        <dbReference type="EMBL" id="QLR06786.1"/>
    </source>
</evidence>
<dbReference type="InterPro" id="IPR036965">
    <property type="entry name" value="Terpene_synth_N_sf"/>
</dbReference>
<reference evidence="6" key="2">
    <citation type="submission" date="2015-12" db="EMBL/GenBank/DDBJ databases">
        <title>Update maize B73 reference genome by single molecule sequencing technologies.</title>
        <authorList>
            <consortium name="Maize Genome Sequencing Project"/>
            <person name="Ware D."/>
        </authorList>
    </citation>
    <scope>NUCLEOTIDE SEQUENCE</scope>
    <source>
        <tissue evidence="6">Seedling</tissue>
    </source>
</reference>
<organism evidence="6">
    <name type="scientific">Zea mays</name>
    <name type="common">Maize</name>
    <dbReference type="NCBI Taxonomy" id="4577"/>
    <lineage>
        <taxon>Eukaryota</taxon>
        <taxon>Viridiplantae</taxon>
        <taxon>Streptophyta</taxon>
        <taxon>Embryophyta</taxon>
        <taxon>Tracheophyta</taxon>
        <taxon>Spermatophyta</taxon>
        <taxon>Magnoliopsida</taxon>
        <taxon>Liliopsida</taxon>
        <taxon>Poales</taxon>
        <taxon>Poaceae</taxon>
        <taxon>PACMAD clade</taxon>
        <taxon>Panicoideae</taxon>
        <taxon>Andropogonodae</taxon>
        <taxon>Andropogoneae</taxon>
        <taxon>Tripsacinae</taxon>
        <taxon>Zea</taxon>
    </lineage>
</organism>
<keyword evidence="3" id="KW-0479">Metal-binding</keyword>
<dbReference type="GO" id="GO:0016102">
    <property type="term" value="P:diterpenoid biosynthetic process"/>
    <property type="evidence" value="ECO:0007669"/>
    <property type="project" value="InterPro"/>
</dbReference>
<dbReference type="PaxDb" id="4577-GRMZM2G451187_P01"/>
<dbReference type="IntAct" id="A0A1D6LHV7">
    <property type="interactions" value="18"/>
</dbReference>
<keyword evidence="9" id="KW-1185">Reference proteome</keyword>
<dbReference type="ExpressionAtlas" id="A0A1D6LHV7">
    <property type="expression patterns" value="baseline and differential"/>
</dbReference>
<evidence type="ECO:0000313" key="8">
    <source>
        <dbReference type="EnsemblPlants" id="Zm00001eb267020_P001"/>
    </source>
</evidence>
<reference evidence="7" key="4">
    <citation type="journal article" date="2020" name="Plant Mol. Biol.">
        <title>The reconstruction and biochemical characterization of ancestral genes furnish insights into the evolution of terpene synthase function in the Poaceae.</title>
        <authorList>
            <person name="Luck K."/>
            <person name="Chen X."/>
            <person name="Norris A.M."/>
            <person name="Chen F."/>
            <person name="Gershenzon J."/>
            <person name="Kollner T.G."/>
        </authorList>
    </citation>
    <scope>NUCLEOTIDE SEQUENCE</scope>
</reference>
<dbReference type="SUPFAM" id="SSF48239">
    <property type="entry name" value="Terpenoid cyclases/Protein prenyltransferases"/>
    <property type="match status" value="1"/>
</dbReference>
<evidence type="ECO:0000313" key="9">
    <source>
        <dbReference type="Proteomes" id="UP000007305"/>
    </source>
</evidence>